<dbReference type="Proteomes" id="UP000325315">
    <property type="component" value="Unassembled WGS sequence"/>
</dbReference>
<keyword evidence="2" id="KW-1185">Reference proteome</keyword>
<reference evidence="2" key="1">
    <citation type="journal article" date="2019" name="Plant Biotechnol. J.">
        <title>Genome sequencing of the Australian wild diploid species Gossypium australe highlights disease resistance and delayed gland morphogenesis.</title>
        <authorList>
            <person name="Cai Y."/>
            <person name="Cai X."/>
            <person name="Wang Q."/>
            <person name="Wang P."/>
            <person name="Zhang Y."/>
            <person name="Cai C."/>
            <person name="Xu Y."/>
            <person name="Wang K."/>
            <person name="Zhou Z."/>
            <person name="Wang C."/>
            <person name="Geng S."/>
            <person name="Li B."/>
            <person name="Dong Q."/>
            <person name="Hou Y."/>
            <person name="Wang H."/>
            <person name="Ai P."/>
            <person name="Liu Z."/>
            <person name="Yi F."/>
            <person name="Sun M."/>
            <person name="An G."/>
            <person name="Cheng J."/>
            <person name="Zhang Y."/>
            <person name="Shi Q."/>
            <person name="Xie Y."/>
            <person name="Shi X."/>
            <person name="Chang Y."/>
            <person name="Huang F."/>
            <person name="Chen Y."/>
            <person name="Hong S."/>
            <person name="Mi L."/>
            <person name="Sun Q."/>
            <person name="Zhang L."/>
            <person name="Zhou B."/>
            <person name="Peng R."/>
            <person name="Zhang X."/>
            <person name="Liu F."/>
        </authorList>
    </citation>
    <scope>NUCLEOTIDE SEQUENCE [LARGE SCALE GENOMIC DNA]</scope>
    <source>
        <strain evidence="2">cv. PA1801</strain>
    </source>
</reference>
<accession>A0A5B6WFC6</accession>
<evidence type="ECO:0000313" key="2">
    <source>
        <dbReference type="Proteomes" id="UP000325315"/>
    </source>
</evidence>
<name>A0A5B6WFC6_9ROSI</name>
<gene>
    <name evidence="1" type="ORF">EPI10_020480</name>
</gene>
<proteinExistence type="predicted"/>
<protein>
    <submittedName>
        <fullName evidence="1">Zf-CCHC domain-containing protein/RVP_2 domain-containing protein</fullName>
    </submittedName>
</protein>
<sequence length="145" mass="16884">MANTSSWRTYCCYVFMTSMLFFGSTGVQTNVAGRIILAVSTRKLIVNGTDPYLAYIMDLNESRKDISQVLIVKEFSDVFLEELPNIPPDRELEFWIKDGAIGVERAKEPAIRSSKQRIYTTKCFTLRRTNFVREEERWDSLIMHR</sequence>
<evidence type="ECO:0000313" key="1">
    <source>
        <dbReference type="EMBL" id="KAA3480016.1"/>
    </source>
</evidence>
<dbReference type="EMBL" id="SMMG02000003">
    <property type="protein sequence ID" value="KAA3480016.1"/>
    <property type="molecule type" value="Genomic_DNA"/>
</dbReference>
<dbReference type="OrthoDB" id="10642778at2759"/>
<comment type="caution">
    <text evidence="1">The sequence shown here is derived from an EMBL/GenBank/DDBJ whole genome shotgun (WGS) entry which is preliminary data.</text>
</comment>
<dbReference type="AlphaFoldDB" id="A0A5B6WFC6"/>
<organism evidence="1 2">
    <name type="scientific">Gossypium australe</name>
    <dbReference type="NCBI Taxonomy" id="47621"/>
    <lineage>
        <taxon>Eukaryota</taxon>
        <taxon>Viridiplantae</taxon>
        <taxon>Streptophyta</taxon>
        <taxon>Embryophyta</taxon>
        <taxon>Tracheophyta</taxon>
        <taxon>Spermatophyta</taxon>
        <taxon>Magnoliopsida</taxon>
        <taxon>eudicotyledons</taxon>
        <taxon>Gunneridae</taxon>
        <taxon>Pentapetalae</taxon>
        <taxon>rosids</taxon>
        <taxon>malvids</taxon>
        <taxon>Malvales</taxon>
        <taxon>Malvaceae</taxon>
        <taxon>Malvoideae</taxon>
        <taxon>Gossypium</taxon>
    </lineage>
</organism>